<keyword evidence="2" id="KW-0547">Nucleotide-binding</keyword>
<evidence type="ECO:0000256" key="2">
    <source>
        <dbReference type="ARBA" id="ARBA00022741"/>
    </source>
</evidence>
<dbReference type="Proteomes" id="UP000782843">
    <property type="component" value="Unassembled WGS sequence"/>
</dbReference>
<dbReference type="Pfam" id="PF08245">
    <property type="entry name" value="Mur_ligase_M"/>
    <property type="match status" value="1"/>
</dbReference>
<dbReference type="AlphaFoldDB" id="A0A955L2U8"/>
<dbReference type="Gene3D" id="3.40.1190.10">
    <property type="entry name" value="Mur-like, catalytic domain"/>
    <property type="match status" value="1"/>
</dbReference>
<evidence type="ECO:0000313" key="6">
    <source>
        <dbReference type="EMBL" id="MCA9381895.1"/>
    </source>
</evidence>
<evidence type="ECO:0000256" key="1">
    <source>
        <dbReference type="ARBA" id="ARBA00022598"/>
    </source>
</evidence>
<comment type="caution">
    <text evidence="6">The sequence shown here is derived from an EMBL/GenBank/DDBJ whole genome shotgun (WGS) entry which is preliminary data.</text>
</comment>
<evidence type="ECO:0000259" key="5">
    <source>
        <dbReference type="Pfam" id="PF08245"/>
    </source>
</evidence>
<evidence type="ECO:0000313" key="7">
    <source>
        <dbReference type="Proteomes" id="UP000782843"/>
    </source>
</evidence>
<accession>A0A955L2U8</accession>
<dbReference type="GO" id="GO:0005524">
    <property type="term" value="F:ATP binding"/>
    <property type="evidence" value="ECO:0007669"/>
    <property type="project" value="UniProtKB-KW"/>
</dbReference>
<dbReference type="EMBL" id="JAGQLG010000021">
    <property type="protein sequence ID" value="MCA9381895.1"/>
    <property type="molecule type" value="Genomic_DNA"/>
</dbReference>
<dbReference type="SUPFAM" id="SSF53623">
    <property type="entry name" value="MurD-like peptide ligases, catalytic domain"/>
    <property type="match status" value="1"/>
</dbReference>
<name>A0A955L2U8_9BACT</name>
<feature type="domain" description="Mur ligase central" evidence="5">
    <location>
        <begin position="50"/>
        <end position="123"/>
    </location>
</feature>
<keyword evidence="4" id="KW-0812">Transmembrane</keyword>
<reference evidence="6" key="2">
    <citation type="journal article" date="2021" name="Microbiome">
        <title>Successional dynamics and alternative stable states in a saline activated sludge microbial community over 9 years.</title>
        <authorList>
            <person name="Wang Y."/>
            <person name="Ye J."/>
            <person name="Ju F."/>
            <person name="Liu L."/>
            <person name="Boyd J.A."/>
            <person name="Deng Y."/>
            <person name="Parks D.H."/>
            <person name="Jiang X."/>
            <person name="Yin X."/>
            <person name="Woodcroft B.J."/>
            <person name="Tyson G.W."/>
            <person name="Hugenholtz P."/>
            <person name="Polz M.F."/>
            <person name="Zhang T."/>
        </authorList>
    </citation>
    <scope>NUCLEOTIDE SEQUENCE</scope>
    <source>
        <strain evidence="6">HKST-UBA10</strain>
    </source>
</reference>
<dbReference type="GO" id="GO:0016881">
    <property type="term" value="F:acid-amino acid ligase activity"/>
    <property type="evidence" value="ECO:0007669"/>
    <property type="project" value="InterPro"/>
</dbReference>
<dbReference type="PANTHER" id="PTHR43024">
    <property type="entry name" value="UDP-N-ACETYLMURAMOYL-TRIPEPTIDE--D-ALANYL-D-ALANINE LIGASE"/>
    <property type="match status" value="1"/>
</dbReference>
<keyword evidence="1" id="KW-0436">Ligase</keyword>
<protein>
    <recommendedName>
        <fullName evidence="5">Mur ligase central domain-containing protein</fullName>
    </recommendedName>
</protein>
<proteinExistence type="predicted"/>
<dbReference type="InterPro" id="IPR036565">
    <property type="entry name" value="Mur-like_cat_sf"/>
</dbReference>
<keyword evidence="4" id="KW-0472">Membrane</keyword>
<gene>
    <name evidence="6" type="ORF">KC660_00625</name>
</gene>
<sequence length="123" mass="13749">MFNICNALLITFSFTALILTGIITYPFKFNEIRKAKLKMQTFSDIKVIAITGSYGKSSMKEILTSILSTKYNVVSTFENENTQIGIARVVNNKLNSQVEIFVVEAGAYKRGEVKKAMQITPPD</sequence>
<feature type="non-terminal residue" evidence="6">
    <location>
        <position position="123"/>
    </location>
</feature>
<keyword evidence="3" id="KW-0067">ATP-binding</keyword>
<reference evidence="6" key="1">
    <citation type="submission" date="2020-04" db="EMBL/GenBank/DDBJ databases">
        <authorList>
            <person name="Zhang T."/>
        </authorList>
    </citation>
    <scope>NUCLEOTIDE SEQUENCE</scope>
    <source>
        <strain evidence="6">HKST-UBA10</strain>
    </source>
</reference>
<dbReference type="PANTHER" id="PTHR43024:SF1">
    <property type="entry name" value="UDP-N-ACETYLMURAMOYL-TRIPEPTIDE--D-ALANYL-D-ALANINE LIGASE"/>
    <property type="match status" value="1"/>
</dbReference>
<evidence type="ECO:0000256" key="3">
    <source>
        <dbReference type="ARBA" id="ARBA00022840"/>
    </source>
</evidence>
<evidence type="ECO:0000256" key="4">
    <source>
        <dbReference type="SAM" id="Phobius"/>
    </source>
</evidence>
<dbReference type="InterPro" id="IPR013221">
    <property type="entry name" value="Mur_ligase_cen"/>
</dbReference>
<keyword evidence="4" id="KW-1133">Transmembrane helix</keyword>
<feature type="transmembrane region" description="Helical" evidence="4">
    <location>
        <begin position="6"/>
        <end position="27"/>
    </location>
</feature>
<dbReference type="InterPro" id="IPR051046">
    <property type="entry name" value="MurCDEF_CellWall_CoF430Synth"/>
</dbReference>
<organism evidence="6 7">
    <name type="scientific">Candidatus Dojkabacteria bacterium</name>
    <dbReference type="NCBI Taxonomy" id="2099670"/>
    <lineage>
        <taxon>Bacteria</taxon>
        <taxon>Candidatus Dojkabacteria</taxon>
    </lineage>
</organism>